<evidence type="ECO:0000313" key="2">
    <source>
        <dbReference type="EMBL" id="MDX4957358.1"/>
    </source>
</evidence>
<dbReference type="Proteomes" id="UP001287445">
    <property type="component" value="Unassembled WGS sequence"/>
</dbReference>
<proteinExistence type="predicted"/>
<comment type="caution">
    <text evidence="1">The sequence shown here is derived from an EMBL/GenBank/DDBJ whole genome shotgun (WGS) entry which is preliminary data.</text>
</comment>
<accession>A0AAJ2R028</accession>
<dbReference type="EMBL" id="JAWWMZ010000004">
    <property type="protein sequence ID" value="MDX4954713.1"/>
    <property type="molecule type" value="Genomic_DNA"/>
</dbReference>
<reference evidence="1" key="1">
    <citation type="submission" date="2023-11" db="EMBL/GenBank/DDBJ databases">
        <title>Identification and selenium tolerance of Delftia acidovorans R3-25.</title>
        <authorList>
            <person name="Zhang S."/>
            <person name="Liu Y."/>
            <person name="Guo Y."/>
        </authorList>
    </citation>
    <scope>NUCLEOTIDE SEQUENCE</scope>
    <source>
        <strain evidence="1">R3-25</strain>
    </source>
</reference>
<dbReference type="RefSeq" id="WP_319073977.1">
    <property type="nucleotide sequence ID" value="NZ_JAWWMZ010000004.1"/>
</dbReference>
<protein>
    <submittedName>
        <fullName evidence="1">Uncharacterized protein</fullName>
    </submittedName>
</protein>
<gene>
    <name evidence="1" type="ORF">SGN30_14945</name>
    <name evidence="2" type="ORF">SGN30_28400</name>
</gene>
<organism evidence="1 3">
    <name type="scientific">Delftia acidovorans</name>
    <name type="common">Pseudomonas acidovorans</name>
    <name type="synonym">Comamonas acidovorans</name>
    <dbReference type="NCBI Taxonomy" id="80866"/>
    <lineage>
        <taxon>Bacteria</taxon>
        <taxon>Pseudomonadati</taxon>
        <taxon>Pseudomonadota</taxon>
        <taxon>Betaproteobacteria</taxon>
        <taxon>Burkholderiales</taxon>
        <taxon>Comamonadaceae</taxon>
        <taxon>Delftia</taxon>
    </lineage>
</organism>
<name>A0AAJ2R028_DELAC</name>
<dbReference type="EMBL" id="JAWWMZ010000017">
    <property type="protein sequence ID" value="MDX4957358.1"/>
    <property type="molecule type" value="Genomic_DNA"/>
</dbReference>
<dbReference type="AlphaFoldDB" id="A0AAJ2R028"/>
<evidence type="ECO:0000313" key="1">
    <source>
        <dbReference type="EMBL" id="MDX4954713.1"/>
    </source>
</evidence>
<evidence type="ECO:0000313" key="3">
    <source>
        <dbReference type="Proteomes" id="UP001287445"/>
    </source>
</evidence>
<sequence>MTTFTQSSCAELTFQQWEAAVMELLRSQPKGTALKLGQHGAILLVLDELAYLESGDSIRDAGSCEASAWEGQNLVSGMQALAERTLFQRCSPQEVEADELEILQFFLQPLPHRKVSYDDFARYTRMLLLKHPAGTALHVPNHLDYLLVGGLLSCIDSQSSIDGICLRDAGNWSSMEADLEALQSPKFFQRFCAEELEAYLQDGHPEGHLAPAATVDTVRMSCLEYECAVIELLVDLPKGTGLKDARGAIFLINGELMHVAEGKELDDATDCDPEAWGDTDPAPDLEALARAELVQVFSTADVIAFERLRLH</sequence>